<dbReference type="STRING" id="370622.LA66_18140"/>
<feature type="transmembrane region" description="Helical" evidence="9">
    <location>
        <begin position="44"/>
        <end position="61"/>
    </location>
</feature>
<reference evidence="11 12" key="1">
    <citation type="submission" date="2014-09" db="EMBL/GenBank/DDBJ databases">
        <title>Isolation and characterization of Aurantimonas altamirensis ON-56566 from clinical sample following a dog bite.</title>
        <authorList>
            <person name="Eshaghi A."/>
            <person name="Li A."/>
            <person name="Shahinas D."/>
            <person name="Bahn P."/>
            <person name="Kus J.V."/>
            <person name="Patel S.N."/>
        </authorList>
    </citation>
    <scope>NUCLEOTIDE SEQUENCE [LARGE SCALE GENOMIC DNA]</scope>
    <source>
        <strain evidence="11 12">ON-56566</strain>
    </source>
</reference>
<evidence type="ECO:0000256" key="8">
    <source>
        <dbReference type="ARBA" id="ARBA00038436"/>
    </source>
</evidence>
<comment type="caution">
    <text evidence="9">Lacks conserved residue(s) required for the propagation of feature annotation.</text>
</comment>
<dbReference type="Proteomes" id="UP000030826">
    <property type="component" value="Unassembled WGS sequence"/>
</dbReference>
<keyword evidence="5 9" id="KW-0812">Transmembrane</keyword>
<dbReference type="GO" id="GO:0015740">
    <property type="term" value="P:C4-dicarboxylate transport"/>
    <property type="evidence" value="ECO:0007669"/>
    <property type="project" value="TreeGrafter"/>
</dbReference>
<dbReference type="InterPro" id="IPR055348">
    <property type="entry name" value="DctQ"/>
</dbReference>
<dbReference type="InterPro" id="IPR007387">
    <property type="entry name" value="TRAP_DctQ"/>
</dbReference>
<keyword evidence="4 9" id="KW-0997">Cell inner membrane</keyword>
<evidence type="ECO:0000256" key="2">
    <source>
        <dbReference type="ARBA" id="ARBA00022448"/>
    </source>
</evidence>
<evidence type="ECO:0000256" key="7">
    <source>
        <dbReference type="ARBA" id="ARBA00023136"/>
    </source>
</evidence>
<evidence type="ECO:0000256" key="5">
    <source>
        <dbReference type="ARBA" id="ARBA00022692"/>
    </source>
</evidence>
<dbReference type="EMBL" id="JRFJ01000006">
    <property type="protein sequence ID" value="KHJ53327.1"/>
    <property type="molecule type" value="Genomic_DNA"/>
</dbReference>
<evidence type="ECO:0000256" key="9">
    <source>
        <dbReference type="RuleBase" id="RU369079"/>
    </source>
</evidence>
<comment type="function">
    <text evidence="9">Part of the tripartite ATP-independent periplasmic (TRAP) transport system.</text>
</comment>
<evidence type="ECO:0000313" key="12">
    <source>
        <dbReference type="Proteomes" id="UP000030826"/>
    </source>
</evidence>
<name>A0A0B1Q341_9HYPH</name>
<evidence type="ECO:0000259" key="10">
    <source>
        <dbReference type="Pfam" id="PF04290"/>
    </source>
</evidence>
<organism evidence="11 12">
    <name type="scientific">Aureimonas altamirensis</name>
    <dbReference type="NCBI Taxonomy" id="370622"/>
    <lineage>
        <taxon>Bacteria</taxon>
        <taxon>Pseudomonadati</taxon>
        <taxon>Pseudomonadota</taxon>
        <taxon>Alphaproteobacteria</taxon>
        <taxon>Hyphomicrobiales</taxon>
        <taxon>Aurantimonadaceae</taxon>
        <taxon>Aureimonas</taxon>
    </lineage>
</organism>
<dbReference type="AlphaFoldDB" id="A0A0B1Q341"/>
<evidence type="ECO:0000256" key="1">
    <source>
        <dbReference type="ARBA" id="ARBA00004429"/>
    </source>
</evidence>
<feature type="transmembrane region" description="Helical" evidence="9">
    <location>
        <begin position="82"/>
        <end position="103"/>
    </location>
</feature>
<evidence type="ECO:0000256" key="3">
    <source>
        <dbReference type="ARBA" id="ARBA00022475"/>
    </source>
</evidence>
<dbReference type="Pfam" id="PF04290">
    <property type="entry name" value="DctQ"/>
    <property type="match status" value="1"/>
</dbReference>
<comment type="similarity">
    <text evidence="8 9">Belongs to the TRAP transporter small permease family.</text>
</comment>
<proteinExistence type="inferred from homology"/>
<feature type="transmembrane region" description="Helical" evidence="9">
    <location>
        <begin position="123"/>
        <end position="147"/>
    </location>
</feature>
<sequence length="156" mass="17254">MKYLKRPVDWLVASALLVLVGITNYGVFMRYVMGQPVHWGEEMSAMLLVWIVMVGAIAAERDGQHLTISIFTDLLPEGVRRGLDLAVTLASAALLFYLAWLGWQLAMSTQFRVTAILRIPQMYLNLALPVGFAGTGIYMLHAAYAGLKRPKAGADR</sequence>
<dbReference type="GO" id="GO:0022857">
    <property type="term" value="F:transmembrane transporter activity"/>
    <property type="evidence" value="ECO:0007669"/>
    <property type="project" value="UniProtKB-UniRule"/>
</dbReference>
<keyword evidence="3" id="KW-1003">Cell membrane</keyword>
<comment type="subcellular location">
    <subcellularLocation>
        <location evidence="1 9">Cell inner membrane</location>
        <topology evidence="1 9">Multi-pass membrane protein</topology>
    </subcellularLocation>
</comment>
<evidence type="ECO:0000256" key="6">
    <source>
        <dbReference type="ARBA" id="ARBA00022989"/>
    </source>
</evidence>
<keyword evidence="2 9" id="KW-0813">Transport</keyword>
<gene>
    <name evidence="11" type="ORF">LA66_18140</name>
</gene>
<accession>A0A0B1Q341</accession>
<comment type="subunit">
    <text evidence="9">The complex comprises the extracytoplasmic solute receptor protein and the two transmembrane proteins.</text>
</comment>
<keyword evidence="7 9" id="KW-0472">Membrane</keyword>
<keyword evidence="6 9" id="KW-1133">Transmembrane helix</keyword>
<protein>
    <recommendedName>
        <fullName evidence="9">TRAP transporter small permease protein</fullName>
    </recommendedName>
</protein>
<dbReference type="OrthoDB" id="4964541at2"/>
<evidence type="ECO:0000256" key="4">
    <source>
        <dbReference type="ARBA" id="ARBA00022519"/>
    </source>
</evidence>
<dbReference type="PANTHER" id="PTHR35011:SF2">
    <property type="entry name" value="2,3-DIKETO-L-GULONATE TRAP TRANSPORTER SMALL PERMEASE PROTEIN YIAM"/>
    <property type="match status" value="1"/>
</dbReference>
<feature type="domain" description="Tripartite ATP-independent periplasmic transporters DctQ component" evidence="10">
    <location>
        <begin position="19"/>
        <end position="147"/>
    </location>
</feature>
<dbReference type="GO" id="GO:0005886">
    <property type="term" value="C:plasma membrane"/>
    <property type="evidence" value="ECO:0007669"/>
    <property type="project" value="UniProtKB-SubCell"/>
</dbReference>
<dbReference type="RefSeq" id="WP_039195445.1">
    <property type="nucleotide sequence ID" value="NZ_JRFJ01000006.1"/>
</dbReference>
<dbReference type="PANTHER" id="PTHR35011">
    <property type="entry name" value="2,3-DIKETO-L-GULONATE TRAP TRANSPORTER SMALL PERMEASE PROTEIN YIAM"/>
    <property type="match status" value="1"/>
</dbReference>
<comment type="caution">
    <text evidence="11">The sequence shown here is derived from an EMBL/GenBank/DDBJ whole genome shotgun (WGS) entry which is preliminary data.</text>
</comment>
<evidence type="ECO:0000313" key="11">
    <source>
        <dbReference type="EMBL" id="KHJ53327.1"/>
    </source>
</evidence>